<keyword evidence="3" id="KW-1185">Reference proteome</keyword>
<dbReference type="InterPro" id="IPR011468">
    <property type="entry name" value="DUF1574"/>
</dbReference>
<evidence type="ECO:0000313" key="2">
    <source>
        <dbReference type="EMBL" id="TGN08395.1"/>
    </source>
</evidence>
<sequence>MSWKKQPFLFYPLLVCLILFGIDKFFFFPVVVENTHSWKKIERSFYELKEDLYQVLLEENKKDPTKKIGLIFGSSRSGEFDSDQIKKFVPNTNSFNFAAPLGPPSFQYYWLQRMLEEKLPISYVMVEIDPILFTRSSIDYSLNGSYDMGFVMEHLDFYRSKSADPWKTDADGFSVDEVETYFLKKLFALYKYPLDPSAIKANNKEIEVGFIPVAGLGITGKEHKRGYLDKIKLANRIKFGALPNEIKFANADFFLEKDAENIYNQYLKNYQLASTQIYFFKKIVQIMEGKNIPIVFYYPVVAEPLRRRMEESGIWKDFHRETFSIIRTLDSKPNSPYFIIDPVSDNRWTCKDFVDSLHLSGACFSNLLPILFPKDLTGSN</sequence>
<dbReference type="RefSeq" id="WP_135765348.1">
    <property type="nucleotide sequence ID" value="NZ_RQHV01000061.1"/>
</dbReference>
<dbReference type="OrthoDB" id="339237at2"/>
<accession>A0A4R9LLA8</accession>
<keyword evidence="1" id="KW-1133">Transmembrane helix</keyword>
<evidence type="ECO:0000256" key="1">
    <source>
        <dbReference type="SAM" id="Phobius"/>
    </source>
</evidence>
<organism evidence="2 3">
    <name type="scientific">Leptospira ilyithenensis</name>
    <dbReference type="NCBI Taxonomy" id="2484901"/>
    <lineage>
        <taxon>Bacteria</taxon>
        <taxon>Pseudomonadati</taxon>
        <taxon>Spirochaetota</taxon>
        <taxon>Spirochaetia</taxon>
        <taxon>Leptospirales</taxon>
        <taxon>Leptospiraceae</taxon>
        <taxon>Leptospira</taxon>
    </lineage>
</organism>
<keyword evidence="1" id="KW-0472">Membrane</keyword>
<name>A0A4R9LLA8_9LEPT</name>
<proteinExistence type="predicted"/>
<dbReference type="AlphaFoldDB" id="A0A4R9LLA8"/>
<reference evidence="2" key="1">
    <citation type="journal article" date="2019" name="PLoS Negl. Trop. Dis.">
        <title>Revisiting the worldwide diversity of Leptospira species in the environment.</title>
        <authorList>
            <person name="Vincent A.T."/>
            <person name="Schiettekatte O."/>
            <person name="Bourhy P."/>
            <person name="Veyrier F.J."/>
            <person name="Picardeau M."/>
        </authorList>
    </citation>
    <scope>NUCLEOTIDE SEQUENCE [LARGE SCALE GENOMIC DNA]</scope>
    <source>
        <strain evidence="2">201400974</strain>
    </source>
</reference>
<protein>
    <submittedName>
        <fullName evidence="2">DUF1574 domain-containing protein</fullName>
    </submittedName>
</protein>
<comment type="caution">
    <text evidence="2">The sequence shown here is derived from an EMBL/GenBank/DDBJ whole genome shotgun (WGS) entry which is preliminary data.</text>
</comment>
<dbReference type="EMBL" id="RQHV01000061">
    <property type="protein sequence ID" value="TGN08395.1"/>
    <property type="molecule type" value="Genomic_DNA"/>
</dbReference>
<dbReference type="Pfam" id="PF07611">
    <property type="entry name" value="DUF1574"/>
    <property type="match status" value="1"/>
</dbReference>
<gene>
    <name evidence="2" type="ORF">EHS11_15980</name>
</gene>
<dbReference type="Proteomes" id="UP000298264">
    <property type="component" value="Unassembled WGS sequence"/>
</dbReference>
<keyword evidence="1" id="KW-0812">Transmembrane</keyword>
<feature type="transmembrane region" description="Helical" evidence="1">
    <location>
        <begin position="9"/>
        <end position="32"/>
    </location>
</feature>
<evidence type="ECO:0000313" key="3">
    <source>
        <dbReference type="Proteomes" id="UP000298264"/>
    </source>
</evidence>